<name>A0A2P4ULI7_9ACTN</name>
<dbReference type="RefSeq" id="WP_103560963.1">
    <property type="nucleotide sequence ID" value="NZ_MTBP01000001.1"/>
</dbReference>
<protein>
    <submittedName>
        <fullName evidence="11">Putative transposase</fullName>
    </submittedName>
</protein>
<feature type="domain" description="Cas12f1-like TNB" evidence="9">
    <location>
        <begin position="220"/>
        <end position="287"/>
    </location>
</feature>
<dbReference type="InterPro" id="IPR021027">
    <property type="entry name" value="Transposase_put_HTH"/>
</dbReference>
<evidence type="ECO:0000259" key="8">
    <source>
        <dbReference type="Pfam" id="PF01385"/>
    </source>
</evidence>
<keyword evidence="5" id="KW-0862">Zinc</keyword>
<dbReference type="InterPro" id="IPR051399">
    <property type="entry name" value="RNA-guided_DNA_endo/Transpos"/>
</dbReference>
<evidence type="ECO:0000259" key="9">
    <source>
        <dbReference type="Pfam" id="PF07282"/>
    </source>
</evidence>
<gene>
    <name evidence="11" type="ORF">BTM25_03000</name>
</gene>
<keyword evidence="4" id="KW-0479">Metal-binding</keyword>
<dbReference type="GO" id="GO:0046872">
    <property type="term" value="F:metal ion binding"/>
    <property type="evidence" value="ECO:0007669"/>
    <property type="project" value="UniProtKB-KW"/>
</dbReference>
<evidence type="ECO:0000256" key="2">
    <source>
        <dbReference type="ARBA" id="ARBA00011044"/>
    </source>
</evidence>
<reference evidence="11 12" key="1">
    <citation type="journal article" date="2017" name="Chemistry">
        <title>Isolation, Biosynthesis and Chemical Modifications of Rubterolones A-F: Rare Tropolone Alkaloids from Actinomadura sp. 5-2.</title>
        <authorList>
            <person name="Guo H."/>
            <person name="Benndorf R."/>
            <person name="Leichnitz D."/>
            <person name="Klassen J.L."/>
            <person name="Vollmers J."/>
            <person name="Gorls H."/>
            <person name="Steinacker M."/>
            <person name="Weigel C."/>
            <person name="Dahse H.M."/>
            <person name="Kaster A.K."/>
            <person name="de Beer Z.W."/>
            <person name="Poulsen M."/>
            <person name="Beemelmanns C."/>
        </authorList>
    </citation>
    <scope>NUCLEOTIDE SEQUENCE [LARGE SCALE GENOMIC DNA]</scope>
    <source>
        <strain evidence="11 12">5-2</strain>
    </source>
</reference>
<evidence type="ECO:0000256" key="3">
    <source>
        <dbReference type="ARBA" id="ARBA00022578"/>
    </source>
</evidence>
<dbReference type="PANTHER" id="PTHR30405">
    <property type="entry name" value="TRANSPOSASE"/>
    <property type="match status" value="1"/>
</dbReference>
<evidence type="ECO:0000313" key="11">
    <source>
        <dbReference type="EMBL" id="POM25916.1"/>
    </source>
</evidence>
<dbReference type="AlphaFoldDB" id="A0A2P4ULI7"/>
<dbReference type="Pfam" id="PF01385">
    <property type="entry name" value="OrfB_IS605"/>
    <property type="match status" value="1"/>
</dbReference>
<evidence type="ECO:0000256" key="1">
    <source>
        <dbReference type="ARBA" id="ARBA00008761"/>
    </source>
</evidence>
<dbReference type="InterPro" id="IPR010095">
    <property type="entry name" value="Cas12f1-like_TNB"/>
</dbReference>
<evidence type="ECO:0000256" key="5">
    <source>
        <dbReference type="ARBA" id="ARBA00022833"/>
    </source>
</evidence>
<evidence type="ECO:0000313" key="12">
    <source>
        <dbReference type="Proteomes" id="UP000242367"/>
    </source>
</evidence>
<keyword evidence="6" id="KW-0238">DNA-binding</keyword>
<proteinExistence type="inferred from homology"/>
<evidence type="ECO:0000256" key="6">
    <source>
        <dbReference type="ARBA" id="ARBA00023125"/>
    </source>
</evidence>
<feature type="domain" description="Transposase putative helix-turn-helix" evidence="10">
    <location>
        <begin position="1"/>
        <end position="43"/>
    </location>
</feature>
<accession>A0A2P4ULI7</accession>
<dbReference type="Pfam" id="PF07282">
    <property type="entry name" value="Cas12f1-like_TNB"/>
    <property type="match status" value="1"/>
</dbReference>
<keyword evidence="7" id="KW-0233">DNA recombination</keyword>
<evidence type="ECO:0000256" key="7">
    <source>
        <dbReference type="ARBA" id="ARBA00023172"/>
    </source>
</evidence>
<feature type="domain" description="Probable transposase IS891/IS1136/IS1341" evidence="8">
    <location>
        <begin position="114"/>
        <end position="208"/>
    </location>
</feature>
<organism evidence="11 12">
    <name type="scientific">Actinomadura rubteroloni</name>
    <dbReference type="NCBI Taxonomy" id="1926885"/>
    <lineage>
        <taxon>Bacteria</taxon>
        <taxon>Bacillati</taxon>
        <taxon>Actinomycetota</taxon>
        <taxon>Actinomycetes</taxon>
        <taxon>Streptosporangiales</taxon>
        <taxon>Thermomonosporaceae</taxon>
        <taxon>Actinomadura</taxon>
    </lineage>
</organism>
<dbReference type="Proteomes" id="UP000242367">
    <property type="component" value="Unassembled WGS sequence"/>
</dbReference>
<comment type="similarity">
    <text evidence="2">In the N-terminal section; belongs to the transposase 2 family.</text>
</comment>
<sequence length="307" mass="34447">MRLRYNFRVYPAPGQREALARAFGCARVVFNDGLRARQEARSAGLPYIKDTDLQKQVITAAKKTPERVWLAEVSSVVLVQALADLHTAYRNFFASAAGRRKGRRVAPPRYRSRIDLGLTHFAVLPDGRKITSPRFLRRVERRLRKAQRALSRKARGSANRIKARARVARLHARVADTRRDHHHKLSTRLIRENQAVYVEDLAVNGLARTRLAKSVHDAGWSQFVAMLEYNAARYGRAFARIGRFEPTSQVCSACGVKDGPKPLHVREWTCTACGTVHDRDVNAARNILAAGRADRVNACGGTVRPPV</sequence>
<dbReference type="GO" id="GO:0003677">
    <property type="term" value="F:DNA binding"/>
    <property type="evidence" value="ECO:0007669"/>
    <property type="project" value="UniProtKB-KW"/>
</dbReference>
<keyword evidence="3" id="KW-0815">Transposition</keyword>
<dbReference type="NCBIfam" id="NF040570">
    <property type="entry name" value="guided_TnpB"/>
    <property type="match status" value="1"/>
</dbReference>
<keyword evidence="12" id="KW-1185">Reference proteome</keyword>
<dbReference type="Pfam" id="PF12323">
    <property type="entry name" value="HTH_OrfB_IS605"/>
    <property type="match status" value="1"/>
</dbReference>
<dbReference type="InterPro" id="IPR001959">
    <property type="entry name" value="Transposase"/>
</dbReference>
<comment type="caution">
    <text evidence="11">The sequence shown here is derived from an EMBL/GenBank/DDBJ whole genome shotgun (WGS) entry which is preliminary data.</text>
</comment>
<evidence type="ECO:0000256" key="4">
    <source>
        <dbReference type="ARBA" id="ARBA00022723"/>
    </source>
</evidence>
<evidence type="ECO:0000259" key="10">
    <source>
        <dbReference type="Pfam" id="PF12323"/>
    </source>
</evidence>
<dbReference type="EMBL" id="MTBP01000001">
    <property type="protein sequence ID" value="POM25916.1"/>
    <property type="molecule type" value="Genomic_DNA"/>
</dbReference>
<comment type="similarity">
    <text evidence="1">In the C-terminal section; belongs to the transposase 35 family.</text>
</comment>
<dbReference type="GO" id="GO:0006310">
    <property type="term" value="P:DNA recombination"/>
    <property type="evidence" value="ECO:0007669"/>
    <property type="project" value="UniProtKB-KW"/>
</dbReference>
<dbReference type="GO" id="GO:0032196">
    <property type="term" value="P:transposition"/>
    <property type="evidence" value="ECO:0007669"/>
    <property type="project" value="UniProtKB-KW"/>
</dbReference>
<dbReference type="PANTHER" id="PTHR30405:SF25">
    <property type="entry name" value="RNA-GUIDED DNA ENDONUCLEASE INSQ-RELATED"/>
    <property type="match status" value="1"/>
</dbReference>